<dbReference type="GeneID" id="39585097"/>
<organism evidence="1 2">
    <name type="scientific">Apiotrichum porosum</name>
    <dbReference type="NCBI Taxonomy" id="105984"/>
    <lineage>
        <taxon>Eukaryota</taxon>
        <taxon>Fungi</taxon>
        <taxon>Dikarya</taxon>
        <taxon>Basidiomycota</taxon>
        <taxon>Agaricomycotina</taxon>
        <taxon>Tremellomycetes</taxon>
        <taxon>Trichosporonales</taxon>
        <taxon>Trichosporonaceae</taxon>
        <taxon>Apiotrichum</taxon>
    </lineage>
</organism>
<accession>A0A427YA45</accession>
<gene>
    <name evidence="1" type="ORF">EHS24_000554</name>
</gene>
<comment type="caution">
    <text evidence="1">The sequence shown here is derived from an EMBL/GenBank/DDBJ whole genome shotgun (WGS) entry which is preliminary data.</text>
</comment>
<dbReference type="EMBL" id="RSCE01000001">
    <property type="protein sequence ID" value="RSH88030.1"/>
    <property type="molecule type" value="Genomic_DNA"/>
</dbReference>
<name>A0A427YA45_9TREE</name>
<dbReference type="AlphaFoldDB" id="A0A427YA45"/>
<evidence type="ECO:0008006" key="3">
    <source>
        <dbReference type="Google" id="ProtNLM"/>
    </source>
</evidence>
<dbReference type="Proteomes" id="UP000279236">
    <property type="component" value="Unassembled WGS sequence"/>
</dbReference>
<dbReference type="RefSeq" id="XP_028480238.1">
    <property type="nucleotide sequence ID" value="XM_028616381.1"/>
</dbReference>
<protein>
    <recommendedName>
        <fullName evidence="3">F-box domain-containing protein</fullName>
    </recommendedName>
</protein>
<evidence type="ECO:0000313" key="1">
    <source>
        <dbReference type="EMBL" id="RSH88030.1"/>
    </source>
</evidence>
<evidence type="ECO:0000313" key="2">
    <source>
        <dbReference type="Proteomes" id="UP000279236"/>
    </source>
</evidence>
<sequence>MLDYDAFPHVIERIVCYSDTRTLLSLRGVSEHFKTLATNLLLEHVTLTDEYIYFQPRAAGLRIPWTHASWVTMELQKVKAVDSDMEAEWAEDEGDNLVPLNHEGDLPYAFGNLFLVLPRTIEHHVLTGSNGYCSDDDDDEPCCAVPDLYQLNGRLSSTDVLRTRKSPFLDAPHLVCFCELETEGEGEDGVTATQPTNVKWQKSWGDLDIGTTRLQSTVTNFVYDNNPLTPWAKPFFPNIYIPDVMDEVTVMITRGPSRTYARAATLAPRQMPFLVMLATQVPLRRELAVKGTFVGYETWDLKWLYGDKQIPNFDPGVPTSTHIVNQMTALLYWAYKHEREDVVNRGLYYPALMTTWRFITFDEYCTEIGEAAFELQVKW</sequence>
<proteinExistence type="predicted"/>
<reference evidence="1 2" key="1">
    <citation type="submission" date="2018-11" db="EMBL/GenBank/DDBJ databases">
        <title>Genome sequence of Apiotrichum porosum DSM 27194.</title>
        <authorList>
            <person name="Aliyu H."/>
            <person name="Gorte O."/>
            <person name="Ochsenreither K."/>
        </authorList>
    </citation>
    <scope>NUCLEOTIDE SEQUENCE [LARGE SCALE GENOMIC DNA]</scope>
    <source>
        <strain evidence="1 2">DSM 27194</strain>
    </source>
</reference>
<keyword evidence="2" id="KW-1185">Reference proteome</keyword>